<dbReference type="PANTHER" id="PTHR13600:SF21">
    <property type="entry name" value="LEUCINE CARBOXYL METHYLTRANSFERASE 1"/>
    <property type="match status" value="1"/>
</dbReference>
<feature type="compositionally biased region" description="Low complexity" evidence="8">
    <location>
        <begin position="246"/>
        <end position="258"/>
    </location>
</feature>
<keyword evidence="6" id="KW-0949">S-adenosyl-L-methionine</keyword>
<evidence type="ECO:0000313" key="10">
    <source>
        <dbReference type="EMBL" id="OEU10520.1"/>
    </source>
</evidence>
<feature type="region of interest" description="Disordered" evidence="8">
    <location>
        <begin position="58"/>
        <end position="89"/>
    </location>
</feature>
<evidence type="ECO:0000313" key="11">
    <source>
        <dbReference type="Proteomes" id="UP000095751"/>
    </source>
</evidence>
<dbReference type="EC" id="2.1.1.233" evidence="3"/>
<evidence type="ECO:0000256" key="1">
    <source>
        <dbReference type="ARBA" id="ARBA00000724"/>
    </source>
</evidence>
<evidence type="ECO:0000256" key="3">
    <source>
        <dbReference type="ARBA" id="ARBA00012834"/>
    </source>
</evidence>
<dbReference type="InParanoid" id="A0A1E7EWV4"/>
<evidence type="ECO:0000256" key="8">
    <source>
        <dbReference type="SAM" id="MobiDB-lite"/>
    </source>
</evidence>
<accession>A0A1E7EWV4</accession>
<proteinExistence type="inferred from homology"/>
<dbReference type="GO" id="GO:0016747">
    <property type="term" value="F:acyltransferase activity, transferring groups other than amino-acyl groups"/>
    <property type="evidence" value="ECO:0007669"/>
    <property type="project" value="InterPro"/>
</dbReference>
<dbReference type="Pfam" id="PF13508">
    <property type="entry name" value="Acetyltransf_7"/>
    <property type="match status" value="1"/>
</dbReference>
<dbReference type="Gene3D" id="3.40.630.30">
    <property type="match status" value="1"/>
</dbReference>
<dbReference type="Pfam" id="PF04072">
    <property type="entry name" value="LCM"/>
    <property type="match status" value="1"/>
</dbReference>
<evidence type="ECO:0000256" key="5">
    <source>
        <dbReference type="ARBA" id="ARBA00022679"/>
    </source>
</evidence>
<dbReference type="InterPro" id="IPR007213">
    <property type="entry name" value="Ppm1/Ppm2/Tcmp"/>
</dbReference>
<keyword evidence="5" id="KW-0808">Transferase</keyword>
<comment type="similarity">
    <text evidence="2">Belongs to the methyltransferase superfamily. LCMT family.</text>
</comment>
<dbReference type="InterPro" id="IPR000182">
    <property type="entry name" value="GNAT_dom"/>
</dbReference>
<feature type="domain" description="N-acetyltransferase" evidence="9">
    <location>
        <begin position="635"/>
        <end position="734"/>
    </location>
</feature>
<dbReference type="GO" id="GO:0018423">
    <property type="term" value="F:protein C-terminal leucine carboxyl O-methyltransferase activity"/>
    <property type="evidence" value="ECO:0007669"/>
    <property type="project" value="UniProtKB-EC"/>
</dbReference>
<dbReference type="KEGG" id="fcy:FRACYDRAFT_247061"/>
<dbReference type="SUPFAM" id="SSF55729">
    <property type="entry name" value="Acyl-CoA N-acyltransferases (Nat)"/>
    <property type="match status" value="1"/>
</dbReference>
<organism evidence="10 11">
    <name type="scientific">Fragilariopsis cylindrus CCMP1102</name>
    <dbReference type="NCBI Taxonomy" id="635003"/>
    <lineage>
        <taxon>Eukaryota</taxon>
        <taxon>Sar</taxon>
        <taxon>Stramenopiles</taxon>
        <taxon>Ochrophyta</taxon>
        <taxon>Bacillariophyta</taxon>
        <taxon>Bacillariophyceae</taxon>
        <taxon>Bacillariophycidae</taxon>
        <taxon>Bacillariales</taxon>
        <taxon>Bacillariaceae</taxon>
        <taxon>Fragilariopsis</taxon>
    </lineage>
</organism>
<evidence type="ECO:0000256" key="7">
    <source>
        <dbReference type="ARBA" id="ARBA00032526"/>
    </source>
</evidence>
<evidence type="ECO:0000256" key="6">
    <source>
        <dbReference type="ARBA" id="ARBA00022691"/>
    </source>
</evidence>
<dbReference type="AlphaFoldDB" id="A0A1E7EWV4"/>
<evidence type="ECO:0000259" key="9">
    <source>
        <dbReference type="PROSITE" id="PS51186"/>
    </source>
</evidence>
<dbReference type="InterPro" id="IPR029063">
    <property type="entry name" value="SAM-dependent_MTases_sf"/>
</dbReference>
<dbReference type="GO" id="GO:0032259">
    <property type="term" value="P:methylation"/>
    <property type="evidence" value="ECO:0007669"/>
    <property type="project" value="UniProtKB-KW"/>
</dbReference>
<name>A0A1E7EWV4_9STRA</name>
<evidence type="ECO:0000256" key="4">
    <source>
        <dbReference type="ARBA" id="ARBA00022603"/>
    </source>
</evidence>
<keyword evidence="11" id="KW-1185">Reference proteome</keyword>
<dbReference type="PANTHER" id="PTHR13600">
    <property type="entry name" value="LEUCINE CARBOXYL METHYLTRANSFERASE"/>
    <property type="match status" value="1"/>
</dbReference>
<dbReference type="InterPro" id="IPR016651">
    <property type="entry name" value="LCMT1"/>
</dbReference>
<feature type="region of interest" description="Disordered" evidence="8">
    <location>
        <begin position="246"/>
        <end position="269"/>
    </location>
</feature>
<gene>
    <name evidence="10" type="ORF">FRACYDRAFT_247061</name>
</gene>
<reference evidence="10 11" key="1">
    <citation type="submission" date="2016-09" db="EMBL/GenBank/DDBJ databases">
        <title>Extensive genetic diversity and differential bi-allelic expression allows diatom success in the polar Southern Ocean.</title>
        <authorList>
            <consortium name="DOE Joint Genome Institute"/>
            <person name="Mock T."/>
            <person name="Otillar R.P."/>
            <person name="Strauss J."/>
            <person name="Dupont C."/>
            <person name="Frickenhaus S."/>
            <person name="Maumus F."/>
            <person name="Mcmullan M."/>
            <person name="Sanges R."/>
            <person name="Schmutz J."/>
            <person name="Toseland A."/>
            <person name="Valas R."/>
            <person name="Veluchamy A."/>
            <person name="Ward B.J."/>
            <person name="Allen A."/>
            <person name="Barry K."/>
            <person name="Falciatore A."/>
            <person name="Ferrante M."/>
            <person name="Fortunato A.E."/>
            <person name="Gloeckner G."/>
            <person name="Gruber A."/>
            <person name="Hipkin R."/>
            <person name="Janech M."/>
            <person name="Kroth P."/>
            <person name="Leese F."/>
            <person name="Lindquist E."/>
            <person name="Lyon B.R."/>
            <person name="Martin J."/>
            <person name="Mayer C."/>
            <person name="Parker M."/>
            <person name="Quesneville H."/>
            <person name="Raymond J."/>
            <person name="Uhlig C."/>
            <person name="Valentin K.U."/>
            <person name="Worden A.Z."/>
            <person name="Armbrust E.V."/>
            <person name="Bowler C."/>
            <person name="Green B."/>
            <person name="Moulton V."/>
            <person name="Van Oosterhout C."/>
            <person name="Grigoriev I."/>
        </authorList>
    </citation>
    <scope>NUCLEOTIDE SEQUENCE [LARGE SCALE GENOMIC DNA]</scope>
    <source>
        <strain evidence="10 11">CCMP1102</strain>
    </source>
</reference>
<dbReference type="OrthoDB" id="203237at2759"/>
<dbReference type="PROSITE" id="PS51186">
    <property type="entry name" value="GNAT"/>
    <property type="match status" value="1"/>
</dbReference>
<dbReference type="Proteomes" id="UP000095751">
    <property type="component" value="Unassembled WGS sequence"/>
</dbReference>
<feature type="compositionally biased region" description="Basic and acidic residues" evidence="8">
    <location>
        <begin position="63"/>
        <end position="76"/>
    </location>
</feature>
<sequence length="741" mass="82082">MSGGVKSCWSSTSSVEKTAFDALQAKQSAVVAGYDPIVVEKQEVYEELLLRAINPSSSSVPGRYEKKEKEGEEKLSSSKRSNNPTKLRRQTPLVNAGYASRVLSISYSIRSFILYHEFMYSSCSASVQQQKQRNIRIVFLGCGVDVIGLWARCLSSSSLNVTIVEVDTPEVCSIKRKMLSDRRMVKNLTAEHRHRGRDDVVVDGTNYYSHDDADKTKELESESEYGTTTLYYTGKIVHPLSLSSSSITSSTPLSSNINDPSLSPDENNNKDYILVPADLNDTSTLEVILGINGEDDDIPTLVISELVLCYLPPPSTDRLLKWCSDRLCRTPDSALISLEPLGFDNSTMTSSTTRTSGDDDGIIISVEDGYRRDYCQKFDDKMKRGKSTKGIDANQLSSSFDSLFHPIGTSIEKVSCKIRKARFSEASSATSLGVVASIAAAAAAASTNSKSKTLICPEIFDEHAALVLHLQSYVFSCGLTGNNPLFRRLLCPWEQPNAFAFVRAGLPIIDPRKEILYTEIEIIDESQVRGMFQTTYDSYTKEYSAIRKMVKGVLNKDLRETETTTATAVIKKDDDGSINSDECTLKASAISNFYRSSGGIFLVAVRYTDLLSMKHDGDDDNENMINNTEHKRLRHVVGCVGIRSCEAKDIDASRTLEIFRLAVDANHRGQGIARNLLQAAELYVQEQRRNKCLRFVANTLTILDAATGLYESCGYQAEKDLPLGSKLVMRTYIKESLASQR</sequence>
<dbReference type="Gene3D" id="3.40.50.150">
    <property type="entry name" value="Vaccinia Virus protein VP39"/>
    <property type="match status" value="1"/>
</dbReference>
<dbReference type="CDD" id="cd04301">
    <property type="entry name" value="NAT_SF"/>
    <property type="match status" value="1"/>
</dbReference>
<dbReference type="SUPFAM" id="SSF53335">
    <property type="entry name" value="S-adenosyl-L-methionine-dependent methyltransferases"/>
    <property type="match status" value="1"/>
</dbReference>
<keyword evidence="4" id="KW-0489">Methyltransferase</keyword>
<dbReference type="EMBL" id="KV784371">
    <property type="protein sequence ID" value="OEU10520.1"/>
    <property type="molecule type" value="Genomic_DNA"/>
</dbReference>
<evidence type="ECO:0000256" key="2">
    <source>
        <dbReference type="ARBA" id="ARBA00010703"/>
    </source>
</evidence>
<dbReference type="InterPro" id="IPR016181">
    <property type="entry name" value="Acyl_CoA_acyltransferase"/>
</dbReference>
<protein>
    <recommendedName>
        <fullName evidence="3">[phosphatase 2A protein]-leucine-carboxy methyltransferase</fullName>
        <ecNumber evidence="3">2.1.1.233</ecNumber>
    </recommendedName>
    <alternativeName>
        <fullName evidence="7">[Phosphatase 2A protein]-leucine-carboxy methyltransferase 1</fullName>
    </alternativeName>
</protein>
<comment type="catalytic activity">
    <reaction evidence="1">
        <text>[phosphatase 2A protein]-C-terminal L-leucine + S-adenosyl-L-methionine = [phosphatase 2A protein]-C-terminal L-leucine methyl ester + S-adenosyl-L-homocysteine</text>
        <dbReference type="Rhea" id="RHEA:48544"/>
        <dbReference type="Rhea" id="RHEA-COMP:12134"/>
        <dbReference type="Rhea" id="RHEA-COMP:12135"/>
        <dbReference type="ChEBI" id="CHEBI:57856"/>
        <dbReference type="ChEBI" id="CHEBI:59789"/>
        <dbReference type="ChEBI" id="CHEBI:90516"/>
        <dbReference type="ChEBI" id="CHEBI:90517"/>
        <dbReference type="EC" id="2.1.1.233"/>
    </reaction>
</comment>